<sequence length="93" mass="10659">MYACPYVPARVKVSLTVKWHRSPARKTQDESAQKVLTVGRQGLITRGQLYGLWYCQRFLMIEGCGGLKSEIVGNRWQGYWEGLKRPMKPLKTG</sequence>
<proteinExistence type="predicted"/>
<dbReference type="Proteomes" id="UP000037696">
    <property type="component" value="Unassembled WGS sequence"/>
</dbReference>
<evidence type="ECO:0000313" key="2">
    <source>
        <dbReference type="Proteomes" id="UP000037696"/>
    </source>
</evidence>
<keyword evidence="2" id="KW-1185">Reference proteome</keyword>
<gene>
    <name evidence="1" type="ORF">ACN38_g10082</name>
</gene>
<dbReference type="AlphaFoldDB" id="A0A0M8NX18"/>
<reference evidence="1 2" key="1">
    <citation type="submission" date="2015-08" db="EMBL/GenBank/DDBJ databases">
        <title>Genome sequencing of Penicillium nordicum.</title>
        <authorList>
            <person name="Nguyen H.D."/>
            <person name="Seifert K.A."/>
        </authorList>
    </citation>
    <scope>NUCLEOTIDE SEQUENCE [LARGE SCALE GENOMIC DNA]</scope>
    <source>
        <strain evidence="1 2">DAOMC 185683</strain>
    </source>
</reference>
<comment type="caution">
    <text evidence="1">The sequence shown here is derived from an EMBL/GenBank/DDBJ whole genome shotgun (WGS) entry which is preliminary data.</text>
</comment>
<accession>A0A0M8NX18</accession>
<name>A0A0M8NX18_9EURO</name>
<dbReference type="EMBL" id="LHQQ01000220">
    <property type="protein sequence ID" value="KOS39077.1"/>
    <property type="molecule type" value="Genomic_DNA"/>
</dbReference>
<protein>
    <submittedName>
        <fullName evidence="1">Uncharacterized protein</fullName>
    </submittedName>
</protein>
<organism evidence="1 2">
    <name type="scientific">Penicillium nordicum</name>
    <dbReference type="NCBI Taxonomy" id="229535"/>
    <lineage>
        <taxon>Eukaryota</taxon>
        <taxon>Fungi</taxon>
        <taxon>Dikarya</taxon>
        <taxon>Ascomycota</taxon>
        <taxon>Pezizomycotina</taxon>
        <taxon>Eurotiomycetes</taxon>
        <taxon>Eurotiomycetidae</taxon>
        <taxon>Eurotiales</taxon>
        <taxon>Aspergillaceae</taxon>
        <taxon>Penicillium</taxon>
    </lineage>
</organism>
<evidence type="ECO:0000313" key="1">
    <source>
        <dbReference type="EMBL" id="KOS39077.1"/>
    </source>
</evidence>